<protein>
    <recommendedName>
        <fullName evidence="7">Phospholipid/glycerol acyltransferase domain-containing protein</fullName>
    </recommendedName>
</protein>
<organism evidence="8 9">
    <name type="scientific">Bemisia tabaci</name>
    <name type="common">Sweetpotato whitefly</name>
    <name type="synonym">Aleurodes tabaci</name>
    <dbReference type="NCBI Taxonomy" id="7038"/>
    <lineage>
        <taxon>Eukaryota</taxon>
        <taxon>Metazoa</taxon>
        <taxon>Ecdysozoa</taxon>
        <taxon>Arthropoda</taxon>
        <taxon>Hexapoda</taxon>
        <taxon>Insecta</taxon>
        <taxon>Pterygota</taxon>
        <taxon>Neoptera</taxon>
        <taxon>Paraneoptera</taxon>
        <taxon>Hemiptera</taxon>
        <taxon>Sternorrhyncha</taxon>
        <taxon>Aleyrodoidea</taxon>
        <taxon>Aleyrodidae</taxon>
        <taxon>Aleyrodinae</taxon>
        <taxon>Bemisia</taxon>
    </lineage>
</organism>
<evidence type="ECO:0000256" key="4">
    <source>
        <dbReference type="ARBA" id="ARBA00023136"/>
    </source>
</evidence>
<dbReference type="EMBL" id="OU963865">
    <property type="protein sequence ID" value="CAH0388969.1"/>
    <property type="molecule type" value="Genomic_DNA"/>
</dbReference>
<comment type="similarity">
    <text evidence="2">Belongs to the GPAT/DAPAT family.</text>
</comment>
<dbReference type="InterPro" id="IPR002123">
    <property type="entry name" value="Plipid/glycerol_acylTrfase"/>
</dbReference>
<evidence type="ECO:0000313" key="8">
    <source>
        <dbReference type="EMBL" id="CAH0388969.1"/>
    </source>
</evidence>
<feature type="domain" description="Phospholipid/glycerol acyltransferase" evidence="7">
    <location>
        <begin position="297"/>
        <end position="429"/>
    </location>
</feature>
<keyword evidence="3" id="KW-0808">Transferase</keyword>
<comment type="subcellular location">
    <subcellularLocation>
        <location evidence="1">Membrane</location>
    </subcellularLocation>
</comment>
<evidence type="ECO:0000256" key="6">
    <source>
        <dbReference type="SAM" id="Phobius"/>
    </source>
</evidence>
<dbReference type="GO" id="GO:0008654">
    <property type="term" value="P:phospholipid biosynthetic process"/>
    <property type="evidence" value="ECO:0007669"/>
    <property type="project" value="TreeGrafter"/>
</dbReference>
<dbReference type="InterPro" id="IPR045520">
    <property type="entry name" value="GPAT/DHAPAT_C"/>
</dbReference>
<proteinExistence type="inferred from homology"/>
<keyword evidence="6" id="KW-1133">Transmembrane helix</keyword>
<dbReference type="PANTHER" id="PTHR12563:SF23">
    <property type="entry name" value="BCDNA.GH07066"/>
    <property type="match status" value="1"/>
</dbReference>
<evidence type="ECO:0000259" key="7">
    <source>
        <dbReference type="SMART" id="SM00563"/>
    </source>
</evidence>
<dbReference type="PANTHER" id="PTHR12563">
    <property type="entry name" value="GLYCEROL-3-PHOSPHATE ACYLTRANSFERASE"/>
    <property type="match status" value="1"/>
</dbReference>
<evidence type="ECO:0000256" key="2">
    <source>
        <dbReference type="ARBA" id="ARBA00007937"/>
    </source>
</evidence>
<dbReference type="KEGG" id="btab:109031462"/>
<dbReference type="InterPro" id="IPR041728">
    <property type="entry name" value="GPAT/DHAPAT_LPLAT"/>
</dbReference>
<feature type="transmembrane region" description="Helical" evidence="6">
    <location>
        <begin position="23"/>
        <end position="42"/>
    </location>
</feature>
<keyword evidence="5" id="KW-0012">Acyltransferase</keyword>
<sequence>MFSRIFPSSFLLYFYPNFEPSKMFAGSVFDVSVLVLVIYFFFSKRFSKMVDVLTARFQNQLGNLLNGDSVRSRVSEPQDLFDASNLPHIARLAREKHKQEQLKKRELANKISSKQLLNIKEKEWGVFLANTKSNVGLSCSACTPDSRESFKSKDDRTAMLKNVLTMRDPSKDSGWLAYYFNHIYALCSSTHHDYPSVSETVLNSDQIQEAIELSAHQMLEDEGVKEPDEQFYQKVINKNAQRAAAILRGMQTTVNNLVFKIVGWFAYKILSRAFSGMVMHPSQIKMLEAAKARGLPIVYLPLHRSHLDYITVALLLQCIDFKAPLVAAGDNLKVPILEWALRNNGAFFIKRRIDPVTGRKDILYRAILCAYMTECLKAGYHLEFFIEGGRTRTGKPVIPKGGLLSIIVDAYFKGTIEDALLVPISINYDRLVDGNFTREQLGEPKQPETLWGTISAIFKTITSFYGLMRVDFNQPFSLKELVKSFERQMSSTNKGLHVLRHSSSFHGTVEVSEDQRQLVNSIATHIVYDCCQYMPVMSTNAVSFLLLTKFRNGVELQELAKELDNLRQILEWDNRNIGFTGSSSFVIQHAVKLLGPELVEQNQSSNDTAIIKPVLALPSIIELSYYSNTLVPHFIMPGVVATALCSLLKEQFETARSQGGNSSRPTTTQLDLLQHSLKLCDILQFEFIFTKPCQYLDTIVIQTIEQLATLDILAVKQELLMEEEQWSQRFARRLEEEDEYDDYGGDEYDVDLDDNPSVFNIGNKITYEISLSSESIKHLDFYRNIVAPFIESYSTSAKCLESLAGSQNQEQAHVKSVLGEIKTQLSQGKLKFNECAAVDQIKNSLKLFEKWSVLESFTQDKIKILYLTEEYDDKANLEPIIERIMCFR</sequence>
<name>A0A9P0ACP0_BEMTA</name>
<gene>
    <name evidence="8" type="ORF">BEMITA_LOCUS7844</name>
</gene>
<keyword evidence="6" id="KW-0812">Transmembrane</keyword>
<evidence type="ECO:0000256" key="3">
    <source>
        <dbReference type="ARBA" id="ARBA00022679"/>
    </source>
</evidence>
<evidence type="ECO:0000313" key="9">
    <source>
        <dbReference type="Proteomes" id="UP001152759"/>
    </source>
</evidence>
<dbReference type="InterPro" id="IPR022284">
    <property type="entry name" value="GPAT/DHAPAT"/>
</dbReference>
<dbReference type="GO" id="GO:0004366">
    <property type="term" value="F:glycerol-3-phosphate O-acyltransferase activity"/>
    <property type="evidence" value="ECO:0007669"/>
    <property type="project" value="TreeGrafter"/>
</dbReference>
<reference evidence="8" key="1">
    <citation type="submission" date="2021-12" db="EMBL/GenBank/DDBJ databases">
        <authorList>
            <person name="King R."/>
        </authorList>
    </citation>
    <scope>NUCLEOTIDE SEQUENCE</scope>
</reference>
<evidence type="ECO:0000256" key="5">
    <source>
        <dbReference type="ARBA" id="ARBA00023315"/>
    </source>
</evidence>
<keyword evidence="4 6" id="KW-0472">Membrane</keyword>
<dbReference type="GO" id="GO:0019432">
    <property type="term" value="P:triglyceride biosynthetic process"/>
    <property type="evidence" value="ECO:0007669"/>
    <property type="project" value="TreeGrafter"/>
</dbReference>
<dbReference type="Proteomes" id="UP001152759">
    <property type="component" value="Chromosome 4"/>
</dbReference>
<dbReference type="CDD" id="cd07993">
    <property type="entry name" value="LPLAT_DHAPAT-like"/>
    <property type="match status" value="1"/>
</dbReference>
<dbReference type="GO" id="GO:0006631">
    <property type="term" value="P:fatty acid metabolic process"/>
    <property type="evidence" value="ECO:0007669"/>
    <property type="project" value="TreeGrafter"/>
</dbReference>
<dbReference type="Pfam" id="PF19277">
    <property type="entry name" value="GPAT_C"/>
    <property type="match status" value="1"/>
</dbReference>
<dbReference type="GO" id="GO:0031966">
    <property type="term" value="C:mitochondrial membrane"/>
    <property type="evidence" value="ECO:0007669"/>
    <property type="project" value="TreeGrafter"/>
</dbReference>
<dbReference type="Pfam" id="PF01553">
    <property type="entry name" value="Acyltransferase"/>
    <property type="match status" value="1"/>
</dbReference>
<evidence type="ECO:0000256" key="1">
    <source>
        <dbReference type="ARBA" id="ARBA00004370"/>
    </source>
</evidence>
<keyword evidence="9" id="KW-1185">Reference proteome</keyword>
<accession>A0A9P0ACP0</accession>
<dbReference type="SMART" id="SM00563">
    <property type="entry name" value="PlsC"/>
    <property type="match status" value="1"/>
</dbReference>
<dbReference type="GO" id="GO:0006072">
    <property type="term" value="P:glycerol-3-phosphate metabolic process"/>
    <property type="evidence" value="ECO:0007669"/>
    <property type="project" value="TreeGrafter"/>
</dbReference>
<dbReference type="AlphaFoldDB" id="A0A9P0ACP0"/>
<dbReference type="SUPFAM" id="SSF69593">
    <property type="entry name" value="Glycerol-3-phosphate (1)-acyltransferase"/>
    <property type="match status" value="1"/>
</dbReference>